<proteinExistence type="predicted"/>
<evidence type="ECO:0000313" key="3">
    <source>
        <dbReference type="Proteomes" id="UP001287356"/>
    </source>
</evidence>
<keyword evidence="3" id="KW-1185">Reference proteome</keyword>
<sequence length="228" mass="25822">MSRSCRPIHLDMTEHRNVTEPCTRGSTPRPRKRSRVDENEQLTEKGSIPCREVQGLDYIFRSPSVGSGCWFIIRCDGNQDRNSTVYRFTDHPLNCNRAFRHFDPESGEKHGCHGALRKSDIDSNEKIVKRFGYRVVGNELCDKWVEESNRMTITLGKVKRVTYDVAQGVTRQSSHFPGFRSETNMVASPSSADGRKSGPELGTARRHFPVQRNSQQDNTITVAGLNPP</sequence>
<organism evidence="2 3">
    <name type="scientific">Lasiosphaeria ovina</name>
    <dbReference type="NCBI Taxonomy" id="92902"/>
    <lineage>
        <taxon>Eukaryota</taxon>
        <taxon>Fungi</taxon>
        <taxon>Dikarya</taxon>
        <taxon>Ascomycota</taxon>
        <taxon>Pezizomycotina</taxon>
        <taxon>Sordariomycetes</taxon>
        <taxon>Sordariomycetidae</taxon>
        <taxon>Sordariales</taxon>
        <taxon>Lasiosphaeriaceae</taxon>
        <taxon>Lasiosphaeria</taxon>
    </lineage>
</organism>
<protein>
    <submittedName>
        <fullName evidence="2">Uncharacterized protein</fullName>
    </submittedName>
</protein>
<dbReference type="AlphaFoldDB" id="A0AAE0NN96"/>
<reference evidence="2" key="1">
    <citation type="journal article" date="2023" name="Mol. Phylogenet. Evol.">
        <title>Genome-scale phylogeny and comparative genomics of the fungal order Sordariales.</title>
        <authorList>
            <person name="Hensen N."/>
            <person name="Bonometti L."/>
            <person name="Westerberg I."/>
            <person name="Brannstrom I.O."/>
            <person name="Guillou S."/>
            <person name="Cros-Aarteil S."/>
            <person name="Calhoun S."/>
            <person name="Haridas S."/>
            <person name="Kuo A."/>
            <person name="Mondo S."/>
            <person name="Pangilinan J."/>
            <person name="Riley R."/>
            <person name="LaButti K."/>
            <person name="Andreopoulos B."/>
            <person name="Lipzen A."/>
            <person name="Chen C."/>
            <person name="Yan M."/>
            <person name="Daum C."/>
            <person name="Ng V."/>
            <person name="Clum A."/>
            <person name="Steindorff A."/>
            <person name="Ohm R.A."/>
            <person name="Martin F."/>
            <person name="Silar P."/>
            <person name="Natvig D.O."/>
            <person name="Lalanne C."/>
            <person name="Gautier V."/>
            <person name="Ament-Velasquez S.L."/>
            <person name="Kruys A."/>
            <person name="Hutchinson M.I."/>
            <person name="Powell A.J."/>
            <person name="Barry K."/>
            <person name="Miller A.N."/>
            <person name="Grigoriev I.V."/>
            <person name="Debuchy R."/>
            <person name="Gladieux P."/>
            <person name="Hiltunen Thoren M."/>
            <person name="Johannesson H."/>
        </authorList>
    </citation>
    <scope>NUCLEOTIDE SEQUENCE</scope>
    <source>
        <strain evidence="2">CBS 958.72</strain>
    </source>
</reference>
<comment type="caution">
    <text evidence="2">The sequence shown here is derived from an EMBL/GenBank/DDBJ whole genome shotgun (WGS) entry which is preliminary data.</text>
</comment>
<feature type="region of interest" description="Disordered" evidence="1">
    <location>
        <begin position="178"/>
        <end position="228"/>
    </location>
</feature>
<evidence type="ECO:0000256" key="1">
    <source>
        <dbReference type="SAM" id="MobiDB-lite"/>
    </source>
</evidence>
<accession>A0AAE0NN96</accession>
<gene>
    <name evidence="2" type="ORF">B0T24DRAFT_93239</name>
</gene>
<feature type="compositionally biased region" description="Polar residues" evidence="1">
    <location>
        <begin position="211"/>
        <end position="221"/>
    </location>
</feature>
<evidence type="ECO:0000313" key="2">
    <source>
        <dbReference type="EMBL" id="KAK3384605.1"/>
    </source>
</evidence>
<dbReference type="EMBL" id="JAULSN010000001">
    <property type="protein sequence ID" value="KAK3384605.1"/>
    <property type="molecule type" value="Genomic_DNA"/>
</dbReference>
<feature type="compositionally biased region" description="Polar residues" evidence="1">
    <location>
        <begin position="178"/>
        <end position="191"/>
    </location>
</feature>
<name>A0AAE0NN96_9PEZI</name>
<feature type="region of interest" description="Disordered" evidence="1">
    <location>
        <begin position="16"/>
        <end position="43"/>
    </location>
</feature>
<dbReference type="Proteomes" id="UP001287356">
    <property type="component" value="Unassembled WGS sequence"/>
</dbReference>
<reference evidence="2" key="2">
    <citation type="submission" date="2023-06" db="EMBL/GenBank/DDBJ databases">
        <authorList>
            <consortium name="Lawrence Berkeley National Laboratory"/>
            <person name="Haridas S."/>
            <person name="Hensen N."/>
            <person name="Bonometti L."/>
            <person name="Westerberg I."/>
            <person name="Brannstrom I.O."/>
            <person name="Guillou S."/>
            <person name="Cros-Aarteil S."/>
            <person name="Calhoun S."/>
            <person name="Kuo A."/>
            <person name="Mondo S."/>
            <person name="Pangilinan J."/>
            <person name="Riley R."/>
            <person name="Labutti K."/>
            <person name="Andreopoulos B."/>
            <person name="Lipzen A."/>
            <person name="Chen C."/>
            <person name="Yanf M."/>
            <person name="Daum C."/>
            <person name="Ng V."/>
            <person name="Clum A."/>
            <person name="Steindorff A."/>
            <person name="Ohm R."/>
            <person name="Martin F."/>
            <person name="Silar P."/>
            <person name="Natvig D."/>
            <person name="Lalanne C."/>
            <person name="Gautier V."/>
            <person name="Ament-Velasquez S.L."/>
            <person name="Kruys A."/>
            <person name="Hutchinson M.I."/>
            <person name="Powell A.J."/>
            <person name="Barry K."/>
            <person name="Miller A.N."/>
            <person name="Grigoriev I.V."/>
            <person name="Debuchy R."/>
            <person name="Gladieux P."/>
            <person name="Thoren M.H."/>
            <person name="Johannesson H."/>
        </authorList>
    </citation>
    <scope>NUCLEOTIDE SEQUENCE</scope>
    <source>
        <strain evidence="2">CBS 958.72</strain>
    </source>
</reference>